<dbReference type="GeneID" id="20654618"/>
<dbReference type="OMA" id="MRLYVHY"/>
<gene>
    <name evidence="2" type="ORF">PHYSODRAFT_475511</name>
</gene>
<sequence length="781" mass="86110">MRLYVHFEPPEEALAWTKRLNLPPVESASACPSVRSVLRCFFSAYSAKFRSQSAPAVESLDVFVEFNQDAASRRLLPSLDVSVAAVGGSGPDTLKSLLNSGETCDFELVAVPREPQRKVLGPEPPPALQTKKKCPIHAGSSSEDGREPKLRAALELAATLMQQRKFRAAREIYTQVVLAQDELNPEALVALGDILVANGRREEAVEKYFKKCWKAHGGAECECKAHARLAFTSALRLAECYVEMEKFRRAVEVLDELQTFLRVNSGTGAGLAAGEGRHKAFFRDADERLWMEEQMDVLKAQALYGTKKPDEQEKAISLIMHLLPDLQAPMLNLDALLLYAKIAHDRGKKSEALSMALRVLVGKSNDRGVKKTLVAFLKDSSSMKRLQDALPTASASAGAAYAFIATILKDFGAVENSVVCFQQAQLSDPQSASYALNHAHALEVCCRHAEAYDALVSFFRANRTLSVGSGEGGTAKLLAGSFVKILDHLDAWGRSPEDSSESSNSDAIEWISGPEGYAKVTPKSGSTVPSVNVAPLSLHTVQANKKAALPEAELDLLACFFTVVKILFVNGRLSVLPSLIRVLEPLRLGRELHQTTIRNEQAYYACIAQLLSIEDALELNPPLSTPDTTANAIYVCGDSHTLATAWRKIQVHKQPTLLRPALVTGLKHWHLRKESTFYPKLNFWRVIANIPSRSRVVFLFGEIDCREGILDAVEKCKYESIKEGMEHTIGIFMESLADVVGKYEFDVYMHPVVPVLDETRALVIQYNQLFRKQVAKSTICK</sequence>
<dbReference type="RefSeq" id="XP_009514259.1">
    <property type="nucleotide sequence ID" value="XM_009515964.1"/>
</dbReference>
<dbReference type="AlphaFoldDB" id="G4YFJ9"/>
<dbReference type="InParanoid" id="G4YFJ9"/>
<name>G4YFJ9_PHYSP</name>
<proteinExistence type="predicted"/>
<dbReference type="EMBL" id="JH159151">
    <property type="protein sequence ID" value="EGZ26984.1"/>
    <property type="molecule type" value="Genomic_DNA"/>
</dbReference>
<organism evidence="2 3">
    <name type="scientific">Phytophthora sojae (strain P6497)</name>
    <name type="common">Soybean stem and root rot agent</name>
    <name type="synonym">Phytophthora megasperma f. sp. glycines</name>
    <dbReference type="NCBI Taxonomy" id="1094619"/>
    <lineage>
        <taxon>Eukaryota</taxon>
        <taxon>Sar</taxon>
        <taxon>Stramenopiles</taxon>
        <taxon>Oomycota</taxon>
        <taxon>Peronosporomycetes</taxon>
        <taxon>Peronosporales</taxon>
        <taxon>Peronosporaceae</taxon>
        <taxon>Phytophthora</taxon>
    </lineage>
</organism>
<dbReference type="Pfam" id="PF13432">
    <property type="entry name" value="TPR_16"/>
    <property type="match status" value="1"/>
</dbReference>
<protein>
    <submittedName>
        <fullName evidence="2">Uncharacterized protein</fullName>
    </submittedName>
</protein>
<evidence type="ECO:0000313" key="3">
    <source>
        <dbReference type="Proteomes" id="UP000002640"/>
    </source>
</evidence>
<feature type="region of interest" description="Disordered" evidence="1">
    <location>
        <begin position="117"/>
        <end position="147"/>
    </location>
</feature>
<evidence type="ECO:0000256" key="1">
    <source>
        <dbReference type="SAM" id="MobiDB-lite"/>
    </source>
</evidence>
<keyword evidence="3" id="KW-1185">Reference proteome</keyword>
<dbReference type="KEGG" id="psoj:PHYSODRAFT_475511"/>
<dbReference type="InterPro" id="IPR011990">
    <property type="entry name" value="TPR-like_helical_dom_sf"/>
</dbReference>
<reference evidence="2 3" key="1">
    <citation type="journal article" date="2006" name="Science">
        <title>Phytophthora genome sequences uncover evolutionary origins and mechanisms of pathogenesis.</title>
        <authorList>
            <person name="Tyler B.M."/>
            <person name="Tripathy S."/>
            <person name="Zhang X."/>
            <person name="Dehal P."/>
            <person name="Jiang R.H."/>
            <person name="Aerts A."/>
            <person name="Arredondo F.D."/>
            <person name="Baxter L."/>
            <person name="Bensasson D."/>
            <person name="Beynon J.L."/>
            <person name="Chapman J."/>
            <person name="Damasceno C.M."/>
            <person name="Dorrance A.E."/>
            <person name="Dou D."/>
            <person name="Dickerman A.W."/>
            <person name="Dubchak I.L."/>
            <person name="Garbelotto M."/>
            <person name="Gijzen M."/>
            <person name="Gordon S.G."/>
            <person name="Govers F."/>
            <person name="Grunwald N.J."/>
            <person name="Huang W."/>
            <person name="Ivors K.L."/>
            <person name="Jones R.W."/>
            <person name="Kamoun S."/>
            <person name="Krampis K."/>
            <person name="Lamour K.H."/>
            <person name="Lee M.K."/>
            <person name="McDonald W.H."/>
            <person name="Medina M."/>
            <person name="Meijer H.J."/>
            <person name="Nordberg E.K."/>
            <person name="Maclean D.J."/>
            <person name="Ospina-Giraldo M.D."/>
            <person name="Morris P.F."/>
            <person name="Phuntumart V."/>
            <person name="Putnam N.H."/>
            <person name="Rash S."/>
            <person name="Rose J.K."/>
            <person name="Sakihama Y."/>
            <person name="Salamov A.A."/>
            <person name="Savidor A."/>
            <person name="Scheuring C.F."/>
            <person name="Smith B.M."/>
            <person name="Sobral B.W."/>
            <person name="Terry A."/>
            <person name="Torto-Alalibo T.A."/>
            <person name="Win J."/>
            <person name="Xu Z."/>
            <person name="Zhang H."/>
            <person name="Grigoriev I.V."/>
            <person name="Rokhsar D.S."/>
            <person name="Boore J.L."/>
        </authorList>
    </citation>
    <scope>NUCLEOTIDE SEQUENCE [LARGE SCALE GENOMIC DNA]</scope>
    <source>
        <strain evidence="2 3">P6497</strain>
    </source>
</reference>
<dbReference type="SMR" id="G4YFJ9"/>
<dbReference type="Gene3D" id="1.25.40.10">
    <property type="entry name" value="Tetratricopeptide repeat domain"/>
    <property type="match status" value="2"/>
</dbReference>
<accession>G4YFJ9</accession>
<dbReference type="Proteomes" id="UP000002640">
    <property type="component" value="Unassembled WGS sequence"/>
</dbReference>
<dbReference type="SUPFAM" id="SSF48452">
    <property type="entry name" value="TPR-like"/>
    <property type="match status" value="1"/>
</dbReference>
<evidence type="ECO:0000313" key="2">
    <source>
        <dbReference type="EMBL" id="EGZ26984.1"/>
    </source>
</evidence>